<dbReference type="InterPro" id="IPR024372">
    <property type="entry name" value="Ecm29_N"/>
</dbReference>
<proteinExistence type="predicted"/>
<organism evidence="8 9">
    <name type="scientific">Hermetia illucens</name>
    <name type="common">Black soldier fly</name>
    <dbReference type="NCBI Taxonomy" id="343691"/>
    <lineage>
        <taxon>Eukaryota</taxon>
        <taxon>Metazoa</taxon>
        <taxon>Ecdysozoa</taxon>
        <taxon>Arthropoda</taxon>
        <taxon>Hexapoda</taxon>
        <taxon>Insecta</taxon>
        <taxon>Pterygota</taxon>
        <taxon>Neoptera</taxon>
        <taxon>Endopterygota</taxon>
        <taxon>Diptera</taxon>
        <taxon>Brachycera</taxon>
        <taxon>Stratiomyomorpha</taxon>
        <taxon>Stratiomyidae</taxon>
        <taxon>Hermetiinae</taxon>
        <taxon>Hermetia</taxon>
    </lineage>
</organism>
<dbReference type="Pfam" id="PF23731">
    <property type="entry name" value="ARM_ECM29_C"/>
    <property type="match status" value="1"/>
</dbReference>
<dbReference type="OMA" id="CRIKDIE"/>
<dbReference type="Pfam" id="PF24492">
    <property type="entry name" value="HEAT_ECM29"/>
    <property type="match status" value="1"/>
</dbReference>
<dbReference type="SUPFAM" id="SSF48371">
    <property type="entry name" value="ARM repeat"/>
    <property type="match status" value="3"/>
</dbReference>
<evidence type="ECO:0000256" key="3">
    <source>
        <dbReference type="ARBA" id="ARBA00022737"/>
    </source>
</evidence>
<dbReference type="PANTHER" id="PTHR23346:SF19">
    <property type="entry name" value="PROTEASOME ADAPTER AND SCAFFOLD PROTEIN ECM29"/>
    <property type="match status" value="1"/>
</dbReference>
<sequence>MSSSIEEIELLERVLLRLGNADTDEKLEAAVGKFLTPVLLKITSPHENVRAKVMEVLTHLNKRLKSRPLVQIPVDLLLDQYLASDSSFLHNFSIIYITMGFPRLPLEKQTELAPKLLNCVEKSPDSHQDKILLLILPLLGEVKLPVDVAERKSIFGLEEKMATKKLLLGLIQDVLLLPYGVTQDAELPPGFSISSFKRIIANNWKAEELEQLKKGIVRFICSGALPDLDIFILLVLASSDTRFSVATPAIAELSKVCTSLDFSDPQVTAPLYNLFSGNGSKVAEKKTTPCSARVRQKLLQYLIRGRGKGINAVKGIQVIFEGLFGENTNQKCKVLSLQFCEVLTKEGPKEIVTRVSKVILTGLSKLIGKETSESIEVQNAAYSAMAQLTRVCPEVVNQDLKIVVSYFNNLTTAPQELHTSIREALIAMAPAFAWNHNAMETESSTEFVLNSQQNLLLAMLSDNAEVKSQIVQNVTSFFLMTCFPDYFAPARFLLLLIAGEKSSALHESVTSYLYGVSKKDHINYNMISSVDNPVTENGDDYNKLSSEERRVTLPGFKEMVNYVSEMAKKRLANSTQKFIIGKTVLPFHPNVYCEILDYLRLCLWYSAGARSRPGDEKCINMFRDYITANYTSSEDNEIAKYLQLVKTSVEAKREDTNLLCLYDLLNAVPELITKNQVDLLEPLAVSLKDVSETLRISVAQVYGIVLAYGLSDDDFNRAITEMIDSMTHKSLENRHGIILVLGHAFSMKIRSFKGSKSLKYFQEWKEFIKCLQLTVPLLVESQPLLVSAAIKSISFIGKVAELPEFEVVLHKKTSEEAMEVEEISLSAKDLVFETVFAMVGNSSVRARIREDAATCLGNIAIGDGKHFTKKNLEKFLTLIKVSKDAALNIAIAQAIVFTIKGYDVNIGPPEDDFQNQYCNDETLEWFLTTVIKHVPDVNPHSRQACGVWLLAIVKNTADRNPVITKKQLLQFAFTELLSDDSEFVQDVASRGLGLVYSISDPNSQNDLANSLLDQLIGGRQQAKKVDENTELFAEGVLGKTPTGGNITTYKELCGLASDLNKPEMIYQFMQLANHNAKWNSKLGAAFGLKSISKEAKIEMQPYLGKIVPRLYRYKYDPTPKIQNSMISIWDSVVSDSKEIVELYYWDILKELIVNMTDNEWRNRIACCLAVRDLLKRPNGLRLRSEETGNKESTAERMETDEVPEPELKELWSQLFRVMDDFHEGTRLAAEGTAKALSKICVAAASSNHGKSGMAVASSILPLFLNDGVTHTVAEIRRLSIKTISELIDSSGSLITPHLPSLIPCLLRATGELETPKLSYLSNRMSGESEAQEAVDSIRAEAAKSHHTMETIAKCVRHIDYECLQKMTPAVLELVKTTVILGTKIACAHFFCLISTRLGKEMTPLVGKYLAACLVGLKDKNPTVRKYYASAIGHLAGIAKEQSVKNLINILSDLYAEDPSNKGVPLVIQSINKRHHELLKDYVENIIPLIFFAMHEEVNDDNKATVELWKELWLDISPGDAGIRMNLSSIVPVVEKALEDSSWVRKTQGGNALNTIATRLGNNLEEKYRLELLNLLISTIPGRTFQGKERLLQAIASLCKGLNREDPICSKIIDIVMKECRKEEPQYRTHALKAIGDILEELQADRFEEVYNMVWYLLDKKTLKTDSNDDEDMSDITTDERARRANIFNKLKETVCETIGKSWPKNSVETQQKYQQLFVERCANCLKDSTRQVQISLLVALGKYVDRLKILEIEISDNVEKKLRTDLDRATIIDQICNQILTAIFYASGLPHTGLKKESLNIILLLIKRLAGEDNKVHLKKVKTSFEANLHIFEKDSSPEVRCRIKDIEEKLSKIQ</sequence>
<dbReference type="InParanoid" id="A0A7R8YXP4"/>
<keyword evidence="3" id="KW-0677">Repeat</keyword>
<dbReference type="Pfam" id="PF13001">
    <property type="entry name" value="ECM29_N"/>
    <property type="match status" value="1"/>
</dbReference>
<reference evidence="8 9" key="1">
    <citation type="submission" date="2020-11" db="EMBL/GenBank/DDBJ databases">
        <authorList>
            <person name="Wallbank WR R."/>
            <person name="Pardo Diaz C."/>
            <person name="Kozak K."/>
            <person name="Martin S."/>
            <person name="Jiggins C."/>
            <person name="Moest M."/>
            <person name="Warren A I."/>
            <person name="Generalovic N T."/>
            <person name="Byers J.R.P. K."/>
            <person name="Montejo-Kovacevich G."/>
            <person name="Yen C E."/>
        </authorList>
    </citation>
    <scope>NUCLEOTIDE SEQUENCE [LARGE SCALE GENOMIC DNA]</scope>
</reference>
<evidence type="ECO:0000259" key="7">
    <source>
        <dbReference type="Pfam" id="PF24492"/>
    </source>
</evidence>
<evidence type="ECO:0000313" key="9">
    <source>
        <dbReference type="Proteomes" id="UP000594454"/>
    </source>
</evidence>
<dbReference type="Pfam" id="PF23702">
    <property type="entry name" value="ARM_ECM29"/>
    <property type="match status" value="1"/>
</dbReference>
<keyword evidence="4" id="KW-0647">Proteasome</keyword>
<dbReference type="GO" id="GO:0060090">
    <property type="term" value="F:molecular adaptor activity"/>
    <property type="evidence" value="ECO:0007669"/>
    <property type="project" value="InterPro"/>
</dbReference>
<dbReference type="GO" id="GO:0036503">
    <property type="term" value="P:ERAD pathway"/>
    <property type="evidence" value="ECO:0007669"/>
    <property type="project" value="TreeGrafter"/>
</dbReference>
<dbReference type="FunCoup" id="A0A7R8YXP4">
    <property type="interactions" value="2091"/>
</dbReference>
<dbReference type="Proteomes" id="UP000594454">
    <property type="component" value="Chromosome 4"/>
</dbReference>
<dbReference type="InterPro" id="IPR055443">
    <property type="entry name" value="HEAT_ECM29"/>
</dbReference>
<dbReference type="PANTHER" id="PTHR23346">
    <property type="entry name" value="TRANSLATIONAL ACTIVATOR GCN1-RELATED"/>
    <property type="match status" value="1"/>
</dbReference>
<evidence type="ECO:0000256" key="2">
    <source>
        <dbReference type="ARBA" id="ARBA00022490"/>
    </source>
</evidence>
<evidence type="ECO:0000259" key="6">
    <source>
        <dbReference type="Pfam" id="PF23702"/>
    </source>
</evidence>
<evidence type="ECO:0000256" key="4">
    <source>
        <dbReference type="ARBA" id="ARBA00022942"/>
    </source>
</evidence>
<dbReference type="Gene3D" id="1.25.10.10">
    <property type="entry name" value="Leucine-rich Repeat Variant"/>
    <property type="match status" value="3"/>
</dbReference>
<name>A0A7R8YXP4_HERIL</name>
<dbReference type="InterPro" id="IPR016024">
    <property type="entry name" value="ARM-type_fold"/>
</dbReference>
<evidence type="ECO:0000259" key="5">
    <source>
        <dbReference type="Pfam" id="PF13001"/>
    </source>
</evidence>
<feature type="domain" description="ECM29 ARM-like repeats" evidence="6">
    <location>
        <begin position="629"/>
        <end position="793"/>
    </location>
</feature>
<feature type="domain" description="Proteasome component Ecm29 N-terminal" evidence="5">
    <location>
        <begin position="11"/>
        <end position="496"/>
    </location>
</feature>
<feature type="domain" description="Proteasome adapter and scaffold protein ECM29 HEAT-repeat" evidence="7">
    <location>
        <begin position="1294"/>
        <end position="1454"/>
    </location>
</feature>
<dbReference type="OrthoDB" id="16066at2759"/>
<dbReference type="GO" id="GO:0043248">
    <property type="term" value="P:proteasome assembly"/>
    <property type="evidence" value="ECO:0007669"/>
    <property type="project" value="InterPro"/>
</dbReference>
<dbReference type="InterPro" id="IPR011989">
    <property type="entry name" value="ARM-like"/>
</dbReference>
<dbReference type="EMBL" id="LR899012">
    <property type="protein sequence ID" value="CAD7089208.1"/>
    <property type="molecule type" value="Genomic_DNA"/>
</dbReference>
<comment type="subcellular location">
    <subcellularLocation>
        <location evidence="1">Cytoplasm</location>
    </subcellularLocation>
</comment>
<keyword evidence="2" id="KW-0963">Cytoplasm</keyword>
<accession>A0A7R8YXP4</accession>
<dbReference type="GO" id="GO:0005634">
    <property type="term" value="C:nucleus"/>
    <property type="evidence" value="ECO:0007669"/>
    <property type="project" value="TreeGrafter"/>
</dbReference>
<dbReference type="InterPro" id="IPR055444">
    <property type="entry name" value="ARM_ECM29"/>
</dbReference>
<gene>
    <name evidence="8" type="ORF">HERILL_LOCUS11778</name>
</gene>
<protein>
    <recommendedName>
        <fullName evidence="10">Proteasome-associated protein ECM29 homolog</fullName>
    </recommendedName>
</protein>
<evidence type="ECO:0000256" key="1">
    <source>
        <dbReference type="ARBA" id="ARBA00004496"/>
    </source>
</evidence>
<dbReference type="GO" id="GO:0005737">
    <property type="term" value="C:cytoplasm"/>
    <property type="evidence" value="ECO:0007669"/>
    <property type="project" value="UniProtKB-SubCell"/>
</dbReference>
<dbReference type="GO" id="GO:0000502">
    <property type="term" value="C:proteasome complex"/>
    <property type="evidence" value="ECO:0007669"/>
    <property type="project" value="UniProtKB-KW"/>
</dbReference>
<evidence type="ECO:0008006" key="10">
    <source>
        <dbReference type="Google" id="ProtNLM"/>
    </source>
</evidence>
<evidence type="ECO:0000313" key="8">
    <source>
        <dbReference type="EMBL" id="CAD7089208.1"/>
    </source>
</evidence>
<keyword evidence="9" id="KW-1185">Reference proteome</keyword>